<feature type="compositionally biased region" description="Polar residues" evidence="1">
    <location>
        <begin position="178"/>
        <end position="191"/>
    </location>
</feature>
<organism evidence="2 3">
    <name type="scientific">Actinomortierella ambigua</name>
    <dbReference type="NCBI Taxonomy" id="1343610"/>
    <lineage>
        <taxon>Eukaryota</taxon>
        <taxon>Fungi</taxon>
        <taxon>Fungi incertae sedis</taxon>
        <taxon>Mucoromycota</taxon>
        <taxon>Mortierellomycotina</taxon>
        <taxon>Mortierellomycetes</taxon>
        <taxon>Mortierellales</taxon>
        <taxon>Mortierellaceae</taxon>
        <taxon>Actinomortierella</taxon>
    </lineage>
</organism>
<feature type="compositionally biased region" description="Polar residues" evidence="1">
    <location>
        <begin position="134"/>
        <end position="145"/>
    </location>
</feature>
<feature type="compositionally biased region" description="Low complexity" evidence="1">
    <location>
        <begin position="337"/>
        <end position="346"/>
    </location>
</feature>
<comment type="caution">
    <text evidence="2">The sequence shown here is derived from an EMBL/GenBank/DDBJ whole genome shotgun (WGS) entry which is preliminary data.</text>
</comment>
<feature type="compositionally biased region" description="Acidic residues" evidence="1">
    <location>
        <begin position="347"/>
        <end position="356"/>
    </location>
</feature>
<feature type="compositionally biased region" description="Low complexity" evidence="1">
    <location>
        <begin position="261"/>
        <end position="280"/>
    </location>
</feature>
<protein>
    <submittedName>
        <fullName evidence="2">Uncharacterized protein</fullName>
    </submittedName>
</protein>
<dbReference type="AlphaFoldDB" id="A0A9P6TYH8"/>
<evidence type="ECO:0000256" key="1">
    <source>
        <dbReference type="SAM" id="MobiDB-lite"/>
    </source>
</evidence>
<reference evidence="2" key="1">
    <citation type="journal article" date="2020" name="Fungal Divers.">
        <title>Resolving the Mortierellaceae phylogeny through synthesis of multi-gene phylogenetics and phylogenomics.</title>
        <authorList>
            <person name="Vandepol N."/>
            <person name="Liber J."/>
            <person name="Desiro A."/>
            <person name="Na H."/>
            <person name="Kennedy M."/>
            <person name="Barry K."/>
            <person name="Grigoriev I.V."/>
            <person name="Miller A.N."/>
            <person name="O'Donnell K."/>
            <person name="Stajich J.E."/>
            <person name="Bonito G."/>
        </authorList>
    </citation>
    <scope>NUCLEOTIDE SEQUENCE</scope>
    <source>
        <strain evidence="2">BC1065</strain>
    </source>
</reference>
<feature type="non-terminal residue" evidence="2">
    <location>
        <position position="376"/>
    </location>
</feature>
<sequence length="376" mass="41491">MDGSGGTGERDDDESFSVQPTRRFGGNYHHEEEEEDEEHIDRHPYSSLAFENAAAEDEGENEAMMHGGGGGKFGVAVPHDSLWFEHSPPKDRDDDVDHGGEEEDDQCLDREIKDDRGNNIGGRSSRPSSAAFATPQSSSPHSLRQAQIGDSRRIPETHVGGGLTENILPVSVGGDVGGSNTPQTSLDYTSSESDEDRARFHQHQYRHLNSSDTSGQRSAIINSFPTMGARPRRDSGLPPIQLTAAKRLPPPPLPLPTPSETPAHPNTTVATAPTTVGAANKSPSATSLVSAPMAIEEEEEEEEDDDAHLQQQRLRRELQQQYSNEHLNRRQQREQHQQQPHQSTQSEDFDSEDIVESLEIREREMPPVRPPTTQTI</sequence>
<feature type="compositionally biased region" description="Pro residues" evidence="1">
    <location>
        <begin position="248"/>
        <end position="259"/>
    </location>
</feature>
<evidence type="ECO:0000313" key="3">
    <source>
        <dbReference type="Proteomes" id="UP000807716"/>
    </source>
</evidence>
<evidence type="ECO:0000313" key="2">
    <source>
        <dbReference type="EMBL" id="KAG0252045.1"/>
    </source>
</evidence>
<name>A0A9P6TYH8_9FUNG</name>
<gene>
    <name evidence="2" type="ORF">DFQ27_008316</name>
</gene>
<keyword evidence="3" id="KW-1185">Reference proteome</keyword>
<dbReference type="Proteomes" id="UP000807716">
    <property type="component" value="Unassembled WGS sequence"/>
</dbReference>
<feature type="region of interest" description="Disordered" evidence="1">
    <location>
        <begin position="1"/>
        <end position="376"/>
    </location>
</feature>
<feature type="compositionally biased region" description="Basic and acidic residues" evidence="1">
    <location>
        <begin position="87"/>
        <end position="99"/>
    </location>
</feature>
<feature type="compositionally biased region" description="Polar residues" evidence="1">
    <location>
        <begin position="207"/>
        <end position="225"/>
    </location>
</feature>
<proteinExistence type="predicted"/>
<feature type="compositionally biased region" description="Acidic residues" evidence="1">
    <location>
        <begin position="295"/>
        <end position="306"/>
    </location>
</feature>
<feature type="compositionally biased region" description="Basic and acidic residues" evidence="1">
    <location>
        <begin position="107"/>
        <end position="117"/>
    </location>
</feature>
<feature type="compositionally biased region" description="Basic and acidic residues" evidence="1">
    <location>
        <begin position="326"/>
        <end position="336"/>
    </location>
</feature>
<dbReference type="OrthoDB" id="2448192at2759"/>
<dbReference type="EMBL" id="JAAAJB010000694">
    <property type="protein sequence ID" value="KAG0252045.1"/>
    <property type="molecule type" value="Genomic_DNA"/>
</dbReference>
<accession>A0A9P6TYH8</accession>